<gene>
    <name evidence="8" type="ORF">PHYEVI_LOCUS331</name>
</gene>
<sequence length="577" mass="66762">MRLLILTVLYLQCASAFFCSSLKDEDWWKTATFYQIFTKSFKDSNGDGIGDIQGILDKLDYIKNLGVTGVWLTSFFRSPEKDNGYDVSNHTDINPALGDLDTFQKFLNEAHKKRLKVIIDFIPNHTSDQHDWFNKSMNREDEYTDFYVWLKDDNTTGPPNNWVSNFNGSAWQWNDQRNQYYLHQFLPEQPDLNYRNNYVRNIMKDILTYWLKTQGVDGVRIGSVPYLIEEQVFKDEPVSKRHPNATESDYEYLNHVFTVNQPESYDLVYEWRAHVDKISSITGQTKICICEATQPTDKIIPYYGSRAGTKQGAHFAFNFILDLELKATSNAKDLANLIGEWLNKLPKIYVSNWVLGSHDFHRVATRLGRERVDLLNMLTGFLPGIQITYYGEEIGMEEVNECAQLHQSNASDCYVYKGDSRDPQRTPMQWDSSPLANFSDGKTTWLPVSYKKNQCNVKDQEEDPKSHLNVYRSVQNLRTQLRTQDQMEMKVLDKHNNILELTRYNKGESQGSRINVFIMVLNFGGEPVTVPLTADPPFKVMLRSGNSLRKCGEMIKAKILTMQPYEALILKPKYTSN</sequence>
<keyword evidence="9" id="KW-1185">Reference proteome</keyword>
<evidence type="ECO:0000256" key="5">
    <source>
        <dbReference type="ARBA" id="ARBA00023295"/>
    </source>
</evidence>
<dbReference type="EC" id="3.2.1.20" evidence="3"/>
<dbReference type="Pfam" id="PF00128">
    <property type="entry name" value="Alpha-amylase"/>
    <property type="match status" value="1"/>
</dbReference>
<feature type="domain" description="Glycosyl hydrolase family 13 catalytic" evidence="7">
    <location>
        <begin position="35"/>
        <end position="425"/>
    </location>
</feature>
<accession>A0A9N9TDY7</accession>
<dbReference type="Gene3D" id="3.90.400.10">
    <property type="entry name" value="Oligo-1,6-glucosidase, Domain 2"/>
    <property type="match status" value="1"/>
</dbReference>
<reference evidence="8" key="1">
    <citation type="submission" date="2022-01" db="EMBL/GenBank/DDBJ databases">
        <authorList>
            <person name="King R."/>
        </authorList>
    </citation>
    <scope>NUCLEOTIDE SEQUENCE</scope>
</reference>
<keyword evidence="6" id="KW-0732">Signal</keyword>
<feature type="chain" id="PRO_5040315610" description="alpha-glucosidase" evidence="6">
    <location>
        <begin position="17"/>
        <end position="577"/>
    </location>
</feature>
<evidence type="ECO:0000313" key="8">
    <source>
        <dbReference type="EMBL" id="CAG9853864.1"/>
    </source>
</evidence>
<comment type="similarity">
    <text evidence="2">Belongs to the glycosyl hydrolase 13 family.</text>
</comment>
<proteinExistence type="inferred from homology"/>
<dbReference type="SUPFAM" id="SSF51445">
    <property type="entry name" value="(Trans)glycosidases"/>
    <property type="match status" value="1"/>
</dbReference>
<dbReference type="PANTHER" id="PTHR10357:SF179">
    <property type="entry name" value="NEUTRAL AND BASIC AMINO ACID TRANSPORT PROTEIN RBAT"/>
    <property type="match status" value="1"/>
</dbReference>
<dbReference type="OrthoDB" id="1740265at2759"/>
<keyword evidence="5" id="KW-0326">Glycosidase</keyword>
<feature type="signal peptide" evidence="6">
    <location>
        <begin position="1"/>
        <end position="16"/>
    </location>
</feature>
<dbReference type="InterPro" id="IPR045857">
    <property type="entry name" value="O16G_dom_2"/>
</dbReference>
<dbReference type="GO" id="GO:0005975">
    <property type="term" value="P:carbohydrate metabolic process"/>
    <property type="evidence" value="ECO:0007669"/>
    <property type="project" value="InterPro"/>
</dbReference>
<protein>
    <recommendedName>
        <fullName evidence="3">alpha-glucosidase</fullName>
        <ecNumber evidence="3">3.2.1.20</ecNumber>
    </recommendedName>
</protein>
<dbReference type="Gene3D" id="3.20.20.80">
    <property type="entry name" value="Glycosidases"/>
    <property type="match status" value="1"/>
</dbReference>
<dbReference type="AlphaFoldDB" id="A0A9N9TDY7"/>
<name>A0A9N9TDY7_PHYSR</name>
<evidence type="ECO:0000256" key="4">
    <source>
        <dbReference type="ARBA" id="ARBA00023180"/>
    </source>
</evidence>
<evidence type="ECO:0000256" key="3">
    <source>
        <dbReference type="ARBA" id="ARBA00012741"/>
    </source>
</evidence>
<evidence type="ECO:0000256" key="6">
    <source>
        <dbReference type="SAM" id="SignalP"/>
    </source>
</evidence>
<organism evidence="8 9">
    <name type="scientific">Phyllotreta striolata</name>
    <name type="common">Striped flea beetle</name>
    <name type="synonym">Crioceris striolata</name>
    <dbReference type="NCBI Taxonomy" id="444603"/>
    <lineage>
        <taxon>Eukaryota</taxon>
        <taxon>Metazoa</taxon>
        <taxon>Ecdysozoa</taxon>
        <taxon>Arthropoda</taxon>
        <taxon>Hexapoda</taxon>
        <taxon>Insecta</taxon>
        <taxon>Pterygota</taxon>
        <taxon>Neoptera</taxon>
        <taxon>Endopterygota</taxon>
        <taxon>Coleoptera</taxon>
        <taxon>Polyphaga</taxon>
        <taxon>Cucujiformia</taxon>
        <taxon>Chrysomeloidea</taxon>
        <taxon>Chrysomelidae</taxon>
        <taxon>Galerucinae</taxon>
        <taxon>Alticini</taxon>
        <taxon>Phyllotreta</taxon>
    </lineage>
</organism>
<dbReference type="InterPro" id="IPR006047">
    <property type="entry name" value="GH13_cat_dom"/>
</dbReference>
<evidence type="ECO:0000259" key="7">
    <source>
        <dbReference type="SMART" id="SM00642"/>
    </source>
</evidence>
<dbReference type="SMART" id="SM00642">
    <property type="entry name" value="Aamy"/>
    <property type="match status" value="1"/>
</dbReference>
<evidence type="ECO:0000256" key="1">
    <source>
        <dbReference type="ARBA" id="ARBA00001657"/>
    </source>
</evidence>
<dbReference type="InterPro" id="IPR017853">
    <property type="entry name" value="GH"/>
</dbReference>
<evidence type="ECO:0000256" key="2">
    <source>
        <dbReference type="ARBA" id="ARBA00008061"/>
    </source>
</evidence>
<dbReference type="PANTHER" id="PTHR10357">
    <property type="entry name" value="ALPHA-AMYLASE FAMILY MEMBER"/>
    <property type="match status" value="1"/>
</dbReference>
<comment type="catalytic activity">
    <reaction evidence="1">
        <text>Hydrolysis of terminal, non-reducing (1-&gt;4)-linked alpha-D-glucose residues with release of alpha-D-glucose.</text>
        <dbReference type="EC" id="3.2.1.20"/>
    </reaction>
</comment>
<dbReference type="FunFam" id="3.90.400.10:FF:000001">
    <property type="entry name" value="Maltase A3, isoform A"/>
    <property type="match status" value="1"/>
</dbReference>
<dbReference type="GO" id="GO:0004558">
    <property type="term" value="F:alpha-1,4-glucosidase activity"/>
    <property type="evidence" value="ECO:0007669"/>
    <property type="project" value="UniProtKB-EC"/>
</dbReference>
<dbReference type="EMBL" id="OU900094">
    <property type="protein sequence ID" value="CAG9853864.1"/>
    <property type="molecule type" value="Genomic_DNA"/>
</dbReference>
<evidence type="ECO:0000313" key="9">
    <source>
        <dbReference type="Proteomes" id="UP001153712"/>
    </source>
</evidence>
<keyword evidence="4" id="KW-0325">Glycoprotein</keyword>
<dbReference type="Proteomes" id="UP001153712">
    <property type="component" value="Chromosome 1"/>
</dbReference>
<keyword evidence="5" id="KW-0378">Hydrolase</keyword>